<evidence type="ECO:0000313" key="2">
    <source>
        <dbReference type="Proteomes" id="UP000031433"/>
    </source>
</evidence>
<reference evidence="1 2" key="1">
    <citation type="submission" date="2015-01" db="EMBL/GenBank/DDBJ databases">
        <title>Genome sequence of the anaerobic bacterium Geobacter soli GSS01, a dissimilatory Fe(III) reducer from soil.</title>
        <authorList>
            <person name="Yang G."/>
            <person name="Zhou S."/>
        </authorList>
    </citation>
    <scope>NUCLEOTIDE SEQUENCE [LARGE SCALE GENOMIC DNA]</scope>
    <source>
        <strain evidence="1 2">GSS01</strain>
    </source>
</reference>
<accession>A0A0C1TRJ0</accession>
<proteinExistence type="predicted"/>
<dbReference type="RefSeq" id="WP_039643902.1">
    <property type="nucleotide sequence ID" value="NZ_JXBL01000001.1"/>
</dbReference>
<protein>
    <submittedName>
        <fullName evidence="1">Uncharacterized protein</fullName>
    </submittedName>
</protein>
<dbReference type="AlphaFoldDB" id="A0A0C1TRJ0"/>
<sequence>MMRDNEELAMRTWVEKNLEATTVSLSRDMALRWQRLMMRDVKLYSRLALYGFVKLRRRERQDESFPEREFCHFLGEFHVKIRLVLREMGRANPLPLFQMVGLEELRAKESLH</sequence>
<organism evidence="1 2">
    <name type="scientific">Geobacter soli</name>
    <dbReference type="NCBI Taxonomy" id="1510391"/>
    <lineage>
        <taxon>Bacteria</taxon>
        <taxon>Pseudomonadati</taxon>
        <taxon>Thermodesulfobacteriota</taxon>
        <taxon>Desulfuromonadia</taxon>
        <taxon>Geobacterales</taxon>
        <taxon>Geobacteraceae</taxon>
        <taxon>Geobacter</taxon>
    </lineage>
</organism>
<comment type="caution">
    <text evidence="1">The sequence shown here is derived from an EMBL/GenBank/DDBJ whole genome shotgun (WGS) entry which is preliminary data.</text>
</comment>
<dbReference type="Proteomes" id="UP000031433">
    <property type="component" value="Unassembled WGS sequence"/>
</dbReference>
<name>A0A0C1TRJ0_9BACT</name>
<evidence type="ECO:0000313" key="1">
    <source>
        <dbReference type="EMBL" id="KIE41868.1"/>
    </source>
</evidence>
<dbReference type="EMBL" id="JXBL01000001">
    <property type="protein sequence ID" value="KIE41868.1"/>
    <property type="molecule type" value="Genomic_DNA"/>
</dbReference>
<keyword evidence="2" id="KW-1185">Reference proteome</keyword>
<gene>
    <name evidence="1" type="ORF">SE37_04100</name>
</gene>